<keyword evidence="6 11" id="KW-0547">Nucleotide-binding</keyword>
<accession>A0A1G9EPA2</accession>
<evidence type="ECO:0000256" key="3">
    <source>
        <dbReference type="ARBA" id="ARBA00004868"/>
    </source>
</evidence>
<dbReference type="CDD" id="cd01170">
    <property type="entry name" value="THZ_kinase"/>
    <property type="match status" value="1"/>
</dbReference>
<gene>
    <name evidence="11" type="primary">thiM</name>
    <name evidence="12" type="ORF">SAMN04488098_10648</name>
</gene>
<dbReference type="GO" id="GO:0004417">
    <property type="term" value="F:hydroxyethylthiazole kinase activity"/>
    <property type="evidence" value="ECO:0007669"/>
    <property type="project" value="UniProtKB-UniRule"/>
</dbReference>
<dbReference type="PRINTS" id="PR01099">
    <property type="entry name" value="HYETHTZKNASE"/>
</dbReference>
<dbReference type="EC" id="2.7.1.50" evidence="11"/>
<comment type="function">
    <text evidence="11">Catalyzes the phosphorylation of the hydroxyl group of 4-methyl-5-beta-hydroxyethylthiazole (THZ).</text>
</comment>
<dbReference type="PIRSF" id="PIRSF000513">
    <property type="entry name" value="Thz_kinase"/>
    <property type="match status" value="1"/>
</dbReference>
<evidence type="ECO:0000256" key="7">
    <source>
        <dbReference type="ARBA" id="ARBA00022777"/>
    </source>
</evidence>
<dbReference type="SUPFAM" id="SSF53613">
    <property type="entry name" value="Ribokinase-like"/>
    <property type="match status" value="1"/>
</dbReference>
<keyword evidence="13" id="KW-1185">Reference proteome</keyword>
<comment type="similarity">
    <text evidence="11">Belongs to the Thz kinase family.</text>
</comment>
<dbReference type="AlphaFoldDB" id="A0A1G9EPA2"/>
<feature type="binding site" evidence="11">
    <location>
        <position position="206"/>
    </location>
    <ligand>
        <name>substrate</name>
    </ligand>
</feature>
<comment type="catalytic activity">
    <reaction evidence="1 11">
        <text>5-(2-hydroxyethyl)-4-methylthiazole + ATP = 4-methyl-5-(2-phosphooxyethyl)-thiazole + ADP + H(+)</text>
        <dbReference type="Rhea" id="RHEA:24212"/>
        <dbReference type="ChEBI" id="CHEBI:15378"/>
        <dbReference type="ChEBI" id="CHEBI:17957"/>
        <dbReference type="ChEBI" id="CHEBI:30616"/>
        <dbReference type="ChEBI" id="CHEBI:58296"/>
        <dbReference type="ChEBI" id="CHEBI:456216"/>
        <dbReference type="EC" id="2.7.1.50"/>
    </reaction>
</comment>
<dbReference type="GO" id="GO:0000287">
    <property type="term" value="F:magnesium ion binding"/>
    <property type="evidence" value="ECO:0007669"/>
    <property type="project" value="UniProtKB-UniRule"/>
</dbReference>
<keyword evidence="10 11" id="KW-0784">Thiamine biosynthesis</keyword>
<feature type="binding site" evidence="11">
    <location>
        <position position="50"/>
    </location>
    <ligand>
        <name>substrate</name>
    </ligand>
</feature>
<dbReference type="Gene3D" id="3.40.1190.20">
    <property type="match status" value="1"/>
</dbReference>
<dbReference type="GO" id="GO:0005524">
    <property type="term" value="F:ATP binding"/>
    <property type="evidence" value="ECO:0007669"/>
    <property type="project" value="UniProtKB-UniRule"/>
</dbReference>
<dbReference type="OrthoDB" id="9778146at2"/>
<keyword evidence="7 11" id="KW-0418">Kinase</keyword>
<dbReference type="EMBL" id="FNFK01000064">
    <property type="protein sequence ID" value="SDK77934.1"/>
    <property type="molecule type" value="Genomic_DNA"/>
</dbReference>
<dbReference type="UniPathway" id="UPA00060">
    <property type="reaction ID" value="UER00139"/>
</dbReference>
<keyword evidence="4 11" id="KW-0808">Transferase</keyword>
<feature type="binding site" evidence="11">
    <location>
        <position position="125"/>
    </location>
    <ligand>
        <name>ATP</name>
        <dbReference type="ChEBI" id="CHEBI:30616"/>
    </ligand>
</feature>
<evidence type="ECO:0000256" key="11">
    <source>
        <dbReference type="HAMAP-Rule" id="MF_00228"/>
    </source>
</evidence>
<proteinExistence type="inferred from homology"/>
<evidence type="ECO:0000256" key="1">
    <source>
        <dbReference type="ARBA" id="ARBA00001771"/>
    </source>
</evidence>
<evidence type="ECO:0000256" key="5">
    <source>
        <dbReference type="ARBA" id="ARBA00022723"/>
    </source>
</evidence>
<dbReference type="RefSeq" id="WP_091268612.1">
    <property type="nucleotide sequence ID" value="NZ_FNFK01000064.1"/>
</dbReference>
<evidence type="ECO:0000313" key="12">
    <source>
        <dbReference type="EMBL" id="SDK77934.1"/>
    </source>
</evidence>
<name>A0A1G9EPA2_9LACT</name>
<evidence type="ECO:0000313" key="13">
    <source>
        <dbReference type="Proteomes" id="UP000199433"/>
    </source>
</evidence>
<comment type="pathway">
    <text evidence="3 11">Cofactor biosynthesis; thiamine diphosphate biosynthesis; 4-methyl-5-(2-phosphoethyl)-thiazole from 5-(2-hydroxyethyl)-4-methylthiazole: step 1/1.</text>
</comment>
<dbReference type="STRING" id="426701.SAMN04488098_10648"/>
<sequence>MTRLEEIRKQIKQTVTDVKETNPMAGSVTNSVTINLVANTQIAVGGSAAMVYLPDEGQFLAKAGGATYINMGTMLPIYEETLPLAVKTLKKEDKPWVLDPVAIGIGQLRTAMLKLFKEYKPDIIKGNASEIIALAGLWQLEGGTGESKVRGVDSTNHVDEAKAAAVSIARWTDGAVIVSGEIDLVTDGEYVATCRGGSHFLGKITGGGCALGGAASIYLTSSIPFIAALTAVLAFNLAGERAEEQTDAPASFQVAFLDELYKATPEDIADYHFEMEEFQS</sequence>
<dbReference type="GO" id="GO:0009229">
    <property type="term" value="P:thiamine diphosphate biosynthetic process"/>
    <property type="evidence" value="ECO:0007669"/>
    <property type="project" value="UniProtKB-UniRule"/>
</dbReference>
<evidence type="ECO:0000256" key="10">
    <source>
        <dbReference type="ARBA" id="ARBA00022977"/>
    </source>
</evidence>
<protein>
    <recommendedName>
        <fullName evidence="11">Hydroxyethylthiazole kinase</fullName>
        <ecNumber evidence="11">2.7.1.50</ecNumber>
    </recommendedName>
    <alternativeName>
        <fullName evidence="11">4-methyl-5-beta-hydroxyethylthiazole kinase</fullName>
        <shortName evidence="11">TH kinase</shortName>
        <shortName evidence="11">Thz kinase</shortName>
    </alternativeName>
</protein>
<organism evidence="12 13">
    <name type="scientific">Alkalibacterium thalassium</name>
    <dbReference type="NCBI Taxonomy" id="426701"/>
    <lineage>
        <taxon>Bacteria</taxon>
        <taxon>Bacillati</taxon>
        <taxon>Bacillota</taxon>
        <taxon>Bacilli</taxon>
        <taxon>Lactobacillales</taxon>
        <taxon>Carnobacteriaceae</taxon>
        <taxon>Alkalibacterium</taxon>
    </lineage>
</organism>
<reference evidence="13" key="1">
    <citation type="submission" date="2016-10" db="EMBL/GenBank/DDBJ databases">
        <authorList>
            <person name="Varghese N."/>
            <person name="Submissions S."/>
        </authorList>
    </citation>
    <scope>NUCLEOTIDE SEQUENCE [LARGE SCALE GENOMIC DNA]</scope>
    <source>
        <strain evidence="13">DSM 19181</strain>
    </source>
</reference>
<feature type="binding site" evidence="11">
    <location>
        <position position="179"/>
    </location>
    <ligand>
        <name>ATP</name>
        <dbReference type="ChEBI" id="CHEBI:30616"/>
    </ligand>
</feature>
<evidence type="ECO:0000256" key="2">
    <source>
        <dbReference type="ARBA" id="ARBA00001946"/>
    </source>
</evidence>
<keyword evidence="8 11" id="KW-0067">ATP-binding</keyword>
<keyword evidence="9 11" id="KW-0460">Magnesium</keyword>
<dbReference type="GO" id="GO:0009228">
    <property type="term" value="P:thiamine biosynthetic process"/>
    <property type="evidence" value="ECO:0007669"/>
    <property type="project" value="UniProtKB-KW"/>
</dbReference>
<evidence type="ECO:0000256" key="8">
    <source>
        <dbReference type="ARBA" id="ARBA00022840"/>
    </source>
</evidence>
<dbReference type="HAMAP" id="MF_00228">
    <property type="entry name" value="Thz_kinase"/>
    <property type="match status" value="1"/>
</dbReference>
<evidence type="ECO:0000256" key="6">
    <source>
        <dbReference type="ARBA" id="ARBA00022741"/>
    </source>
</evidence>
<dbReference type="InterPro" id="IPR000417">
    <property type="entry name" value="Hyethyz_kinase"/>
</dbReference>
<keyword evidence="5 11" id="KW-0479">Metal-binding</keyword>
<evidence type="ECO:0000256" key="9">
    <source>
        <dbReference type="ARBA" id="ARBA00022842"/>
    </source>
</evidence>
<dbReference type="Pfam" id="PF02110">
    <property type="entry name" value="HK"/>
    <property type="match status" value="1"/>
</dbReference>
<comment type="cofactor">
    <cofactor evidence="2 11">
        <name>Mg(2+)</name>
        <dbReference type="ChEBI" id="CHEBI:18420"/>
    </cofactor>
</comment>
<evidence type="ECO:0000256" key="4">
    <source>
        <dbReference type="ARBA" id="ARBA00022679"/>
    </source>
</evidence>
<dbReference type="Proteomes" id="UP000199433">
    <property type="component" value="Unassembled WGS sequence"/>
</dbReference>
<dbReference type="InterPro" id="IPR029056">
    <property type="entry name" value="Ribokinase-like"/>
</dbReference>